<evidence type="ECO:0000256" key="6">
    <source>
        <dbReference type="SAM" id="Coils"/>
    </source>
</evidence>
<feature type="signal peptide" evidence="7">
    <location>
        <begin position="1"/>
        <end position="27"/>
    </location>
</feature>
<dbReference type="Gene3D" id="1.10.4030.10">
    <property type="entry name" value="Porin chaperone SurA, peptide-binding domain"/>
    <property type="match status" value="1"/>
</dbReference>
<keyword evidence="2 7" id="KW-0732">Signal</keyword>
<feature type="coiled-coil region" evidence="6">
    <location>
        <begin position="107"/>
        <end position="134"/>
    </location>
</feature>
<dbReference type="InterPro" id="IPR046357">
    <property type="entry name" value="PPIase_dom_sf"/>
</dbReference>
<keyword evidence="5" id="KW-0697">Rotamase</keyword>
<dbReference type="InterPro" id="IPR050280">
    <property type="entry name" value="OMP_Chaperone_SurA"/>
</dbReference>
<evidence type="ECO:0000256" key="7">
    <source>
        <dbReference type="SAM" id="SignalP"/>
    </source>
</evidence>
<keyword evidence="5 9" id="KW-0413">Isomerase</keyword>
<name>A0ABP9KMN0_9SPHN</name>
<organism evidence="9 10">
    <name type="scientific">Erythrobacter westpacificensis</name>
    <dbReference type="NCBI Taxonomy" id="1055231"/>
    <lineage>
        <taxon>Bacteria</taxon>
        <taxon>Pseudomonadati</taxon>
        <taxon>Pseudomonadota</taxon>
        <taxon>Alphaproteobacteria</taxon>
        <taxon>Sphingomonadales</taxon>
        <taxon>Erythrobacteraceae</taxon>
        <taxon>Erythrobacter/Porphyrobacter group</taxon>
        <taxon>Erythrobacter</taxon>
    </lineage>
</organism>
<dbReference type="GO" id="GO:0016853">
    <property type="term" value="F:isomerase activity"/>
    <property type="evidence" value="ECO:0007669"/>
    <property type="project" value="UniProtKB-KW"/>
</dbReference>
<evidence type="ECO:0000256" key="3">
    <source>
        <dbReference type="ARBA" id="ARBA00030642"/>
    </source>
</evidence>
<dbReference type="InterPro" id="IPR027304">
    <property type="entry name" value="Trigger_fact/SurA_dom_sf"/>
</dbReference>
<dbReference type="Pfam" id="PF13624">
    <property type="entry name" value="SurA_N_3"/>
    <property type="match status" value="1"/>
</dbReference>
<feature type="domain" description="PpiC" evidence="8">
    <location>
        <begin position="199"/>
        <end position="297"/>
    </location>
</feature>
<dbReference type="PANTHER" id="PTHR47637:SF1">
    <property type="entry name" value="CHAPERONE SURA"/>
    <property type="match status" value="1"/>
</dbReference>
<dbReference type="SUPFAM" id="SSF109998">
    <property type="entry name" value="Triger factor/SurA peptide-binding domain-like"/>
    <property type="match status" value="1"/>
</dbReference>
<dbReference type="Gene3D" id="3.10.50.40">
    <property type="match status" value="1"/>
</dbReference>
<dbReference type="InterPro" id="IPR000297">
    <property type="entry name" value="PPIase_PpiC"/>
</dbReference>
<evidence type="ECO:0000313" key="9">
    <source>
        <dbReference type="EMBL" id="GAA5060307.1"/>
    </source>
</evidence>
<evidence type="ECO:0000256" key="2">
    <source>
        <dbReference type="ARBA" id="ARBA00022729"/>
    </source>
</evidence>
<dbReference type="Pfam" id="PF00639">
    <property type="entry name" value="Rotamase"/>
    <property type="match status" value="1"/>
</dbReference>
<evidence type="ECO:0000256" key="1">
    <source>
        <dbReference type="ARBA" id="ARBA00018370"/>
    </source>
</evidence>
<comment type="caution">
    <text evidence="9">The sequence shown here is derived from an EMBL/GenBank/DDBJ whole genome shotgun (WGS) entry which is preliminary data.</text>
</comment>
<accession>A0ABP9KMN0</accession>
<gene>
    <name evidence="9" type="ORF">GCM10023208_28520</name>
</gene>
<sequence>MIVFATKMLKYSAAAVGAALLATSASGQVQVQGSDAFNLPDDISFVIEPQDPNVRRATARVNGNIITGTDVDHRVALILSAQEQEFPPEEIQRLRLQVLRNLIDETLQVQEAAAQEMEVTSEEVEAAYERFAQEGRGMTKEELDAYLRSIGSSPRSIKRQIQGELAWDRLLRRNVQPFVNVSEGEVNELVERLNASRGTTEYRLGEIFLSANSANREQVKSNADQIIEQLRAGGSFVAYARQYSQASSAIVGGDLGWIRLEQLQQPTLEAAARQMTPGQLVGPLEIPGGYSILLMIDQRQIGMADPRDAVLSLKQISINFPPGTPQAEAEERGAAFVEAVESMNGCGDANLRAAAIGAQTVDNDQIQVRQLPEALQQVMLQMNVGETTPPFGDLNEGIRVLMLCGRDDPQETQGPSTDQIMAQLEDERVNRRAQRYLRDLRRDAVIEYN</sequence>
<proteinExistence type="predicted"/>
<dbReference type="SUPFAM" id="SSF54534">
    <property type="entry name" value="FKBP-like"/>
    <property type="match status" value="2"/>
</dbReference>
<evidence type="ECO:0000313" key="10">
    <source>
        <dbReference type="Proteomes" id="UP001500518"/>
    </source>
</evidence>
<keyword evidence="10" id="KW-1185">Reference proteome</keyword>
<dbReference type="PROSITE" id="PS50198">
    <property type="entry name" value="PPIC_PPIASE_2"/>
    <property type="match status" value="1"/>
</dbReference>
<reference evidence="10" key="1">
    <citation type="journal article" date="2019" name="Int. J. Syst. Evol. Microbiol.">
        <title>The Global Catalogue of Microorganisms (GCM) 10K type strain sequencing project: providing services to taxonomists for standard genome sequencing and annotation.</title>
        <authorList>
            <consortium name="The Broad Institute Genomics Platform"/>
            <consortium name="The Broad Institute Genome Sequencing Center for Infectious Disease"/>
            <person name="Wu L."/>
            <person name="Ma J."/>
        </authorList>
    </citation>
    <scope>NUCLEOTIDE SEQUENCE [LARGE SCALE GENOMIC DNA]</scope>
    <source>
        <strain evidence="10">JCM 18014</strain>
    </source>
</reference>
<keyword evidence="6" id="KW-0175">Coiled coil</keyword>
<protein>
    <recommendedName>
        <fullName evidence="1">Parvulin-like PPIase</fullName>
    </recommendedName>
    <alternativeName>
        <fullName evidence="3">Peptidyl-prolyl cis-trans isomerase plp</fullName>
    </alternativeName>
    <alternativeName>
        <fullName evidence="4">Rotamase plp</fullName>
    </alternativeName>
</protein>
<evidence type="ECO:0000256" key="4">
    <source>
        <dbReference type="ARBA" id="ARBA00031484"/>
    </source>
</evidence>
<evidence type="ECO:0000256" key="5">
    <source>
        <dbReference type="PROSITE-ProRule" id="PRU00278"/>
    </source>
</evidence>
<dbReference type="Proteomes" id="UP001500518">
    <property type="component" value="Unassembled WGS sequence"/>
</dbReference>
<evidence type="ECO:0000259" key="8">
    <source>
        <dbReference type="PROSITE" id="PS50198"/>
    </source>
</evidence>
<dbReference type="PANTHER" id="PTHR47637">
    <property type="entry name" value="CHAPERONE SURA"/>
    <property type="match status" value="1"/>
</dbReference>
<dbReference type="EMBL" id="BAABHV010000021">
    <property type="protein sequence ID" value="GAA5060307.1"/>
    <property type="molecule type" value="Genomic_DNA"/>
</dbReference>
<feature type="chain" id="PRO_5046966215" description="Parvulin-like PPIase" evidence="7">
    <location>
        <begin position="28"/>
        <end position="449"/>
    </location>
</feature>